<dbReference type="SUPFAM" id="SSF51735">
    <property type="entry name" value="NAD(P)-binding Rossmann-fold domains"/>
    <property type="match status" value="1"/>
</dbReference>
<dbReference type="PANTHER" id="PTHR43103:SF5">
    <property type="entry name" value="4-EPIMERASE, PUTATIVE (AFU_ORTHOLOGUE AFUA_7G00360)-RELATED"/>
    <property type="match status" value="1"/>
</dbReference>
<evidence type="ECO:0000256" key="3">
    <source>
        <dbReference type="ARBA" id="ARBA00023027"/>
    </source>
</evidence>
<evidence type="ECO:0000259" key="4">
    <source>
        <dbReference type="Pfam" id="PF01370"/>
    </source>
</evidence>
<evidence type="ECO:0000313" key="5">
    <source>
        <dbReference type="EMBL" id="GAA1070160.1"/>
    </source>
</evidence>
<name>A0ABN1TC19_9ACTN</name>
<organism evidence="5 6">
    <name type="scientific">Kitasatospora arboriphila</name>
    <dbReference type="NCBI Taxonomy" id="258052"/>
    <lineage>
        <taxon>Bacteria</taxon>
        <taxon>Bacillati</taxon>
        <taxon>Actinomycetota</taxon>
        <taxon>Actinomycetes</taxon>
        <taxon>Kitasatosporales</taxon>
        <taxon>Streptomycetaceae</taxon>
        <taxon>Kitasatospora</taxon>
    </lineage>
</organism>
<keyword evidence="6" id="KW-1185">Reference proteome</keyword>
<keyword evidence="2" id="KW-0560">Oxidoreductase</keyword>
<dbReference type="EMBL" id="BAAALD010000003">
    <property type="protein sequence ID" value="GAA1070160.1"/>
    <property type="molecule type" value="Genomic_DNA"/>
</dbReference>
<reference evidence="5 6" key="1">
    <citation type="journal article" date="2019" name="Int. J. Syst. Evol. Microbiol.">
        <title>The Global Catalogue of Microorganisms (GCM) 10K type strain sequencing project: providing services to taxonomists for standard genome sequencing and annotation.</title>
        <authorList>
            <consortium name="The Broad Institute Genomics Platform"/>
            <consortium name="The Broad Institute Genome Sequencing Center for Infectious Disease"/>
            <person name="Wu L."/>
            <person name="Ma J."/>
        </authorList>
    </citation>
    <scope>NUCLEOTIDE SEQUENCE [LARGE SCALE GENOMIC DNA]</scope>
    <source>
        <strain evidence="5 6">JCM 13002</strain>
    </source>
</reference>
<proteinExistence type="inferred from homology"/>
<comment type="caution">
    <text evidence="5">The sequence shown here is derived from an EMBL/GenBank/DDBJ whole genome shotgun (WGS) entry which is preliminary data.</text>
</comment>
<accession>A0ABN1TC19</accession>
<dbReference type="Gene3D" id="3.40.50.720">
    <property type="entry name" value="NAD(P)-binding Rossmann-like Domain"/>
    <property type="match status" value="1"/>
</dbReference>
<gene>
    <name evidence="5" type="ORF">GCM10009663_05540</name>
</gene>
<protein>
    <submittedName>
        <fullName evidence="5">NAD(P)-dependent oxidoreductase</fullName>
    </submittedName>
</protein>
<evidence type="ECO:0000313" key="6">
    <source>
        <dbReference type="Proteomes" id="UP001499987"/>
    </source>
</evidence>
<sequence length="268" mass="28417">MPQTILLTGAAGGVGTMLRELLPAYGHRLRLADLAPVPDAPDALAFDLRDADAVRAAVRGVDAVVHLGGISLEDTFARILGANVEGTYHLYEAARLEGVRRVVFASSNHAVGFTPLHGLGPGDRGLIGTGTPPRPDTYYGLSKVFGEGLAQLYADKYGIDTVSIRIGSCFPKPRSTRMLSTWLSPADCARLVHAALTAPVEGHVVVNGISANTRAWWDLAPARALGYEPQDDAEAYAAEVIAEHGELEPDGVDARFLGGAFTEIEPPR</sequence>
<comment type="similarity">
    <text evidence="1">Belongs to the NAD(P)-dependent epimerase/dehydratase family.</text>
</comment>
<keyword evidence="3" id="KW-0520">NAD</keyword>
<dbReference type="InterPro" id="IPR036291">
    <property type="entry name" value="NAD(P)-bd_dom_sf"/>
</dbReference>
<dbReference type="InterPro" id="IPR001509">
    <property type="entry name" value="Epimerase_deHydtase"/>
</dbReference>
<dbReference type="Proteomes" id="UP001499987">
    <property type="component" value="Unassembled WGS sequence"/>
</dbReference>
<dbReference type="PANTHER" id="PTHR43103">
    <property type="entry name" value="NUCLEOSIDE-DIPHOSPHATE-SUGAR EPIMERASE"/>
    <property type="match status" value="1"/>
</dbReference>
<evidence type="ECO:0000256" key="1">
    <source>
        <dbReference type="ARBA" id="ARBA00007637"/>
    </source>
</evidence>
<evidence type="ECO:0000256" key="2">
    <source>
        <dbReference type="ARBA" id="ARBA00023002"/>
    </source>
</evidence>
<dbReference type="CDD" id="cd08946">
    <property type="entry name" value="SDR_e"/>
    <property type="match status" value="1"/>
</dbReference>
<feature type="domain" description="NAD-dependent epimerase/dehydratase" evidence="4">
    <location>
        <begin position="5"/>
        <end position="181"/>
    </location>
</feature>
<dbReference type="Pfam" id="PF01370">
    <property type="entry name" value="Epimerase"/>
    <property type="match status" value="1"/>
</dbReference>